<dbReference type="AGR" id="WB:WBGene00015818"/>
<keyword evidence="1" id="KW-0175">Coiled coil</keyword>
<dbReference type="GO" id="GO:0045087">
    <property type="term" value="P:innate immune response"/>
    <property type="evidence" value="ECO:0000318"/>
    <property type="project" value="GO_Central"/>
</dbReference>
<evidence type="ECO:0000259" key="2">
    <source>
        <dbReference type="Pfam" id="PF25100"/>
    </source>
</evidence>
<dbReference type="Proteomes" id="UP000001940">
    <property type="component" value="Chromosome II"/>
</dbReference>
<dbReference type="SMR" id="A0A1X7RBK7"/>
<dbReference type="GeneID" id="182650"/>
<organism evidence="3 4">
    <name type="scientific">Caenorhabditis elegans</name>
    <dbReference type="NCBI Taxonomy" id="6239"/>
    <lineage>
        <taxon>Eukaryota</taxon>
        <taxon>Metazoa</taxon>
        <taxon>Ecdysozoa</taxon>
        <taxon>Nematoda</taxon>
        <taxon>Chromadorea</taxon>
        <taxon>Rhabditida</taxon>
        <taxon>Rhabditina</taxon>
        <taxon>Rhabditomorpha</taxon>
        <taxon>Rhabditoidea</taxon>
        <taxon>Rhabditidae</taxon>
        <taxon>Peloderinae</taxon>
        <taxon>Caenorhabditis</taxon>
    </lineage>
</organism>
<dbReference type="KEGG" id="cel:CELE_C16A11.5"/>
<reference evidence="3 4" key="1">
    <citation type="journal article" date="1998" name="Science">
        <title>Genome sequence of the nematode C. elegans: a platform for investigating biology.</title>
        <authorList>
            <consortium name="The C. elegans sequencing consortium"/>
            <person name="Sulson J.E."/>
            <person name="Waterston R."/>
        </authorList>
    </citation>
    <scope>NUCLEOTIDE SEQUENCE [LARGE SCALE GENOMIC DNA]</scope>
    <source>
        <strain evidence="3 4">Bristol N2</strain>
    </source>
</reference>
<feature type="coiled-coil region" evidence="1">
    <location>
        <begin position="416"/>
        <end position="607"/>
    </location>
</feature>
<dbReference type="InParanoid" id="A0A1X7RBK7"/>
<evidence type="ECO:0000313" key="4">
    <source>
        <dbReference type="Proteomes" id="UP000001940"/>
    </source>
</evidence>
<dbReference type="FunCoup" id="A0A1X7RBK7">
    <property type="interactions" value="226"/>
</dbReference>
<name>A0A1X7RBK7_CAEEL</name>
<accession>A0A1X7RBK7</accession>
<evidence type="ECO:0000256" key="1">
    <source>
        <dbReference type="SAM" id="Coils"/>
    </source>
</evidence>
<dbReference type="Bgee" id="WBGene00015818">
    <property type="expression patterns" value="Expressed in germ line (C elegans) and 2 other cell types or tissues"/>
</dbReference>
<protein>
    <submittedName>
        <fullName evidence="3">RING-type domain-containing protein</fullName>
    </submittedName>
</protein>
<dbReference type="PANTHER" id="PTHR21447">
    <property type="entry name" value="RING-TYPE DOMAIN-CONTAINING PROTEIN-RELATED"/>
    <property type="match status" value="1"/>
</dbReference>
<gene>
    <name evidence="3 5" type="ORF">C16A11.5</name>
    <name evidence="3" type="ORF">CELE_C16A11.5</name>
</gene>
<dbReference type="AlphaFoldDB" id="A0A1X7RBK7"/>
<dbReference type="EMBL" id="BX284602">
    <property type="protein sequence ID" value="SMQ11447.1"/>
    <property type="molecule type" value="Genomic_DNA"/>
</dbReference>
<dbReference type="ExpressionAtlas" id="A0A1X7RBK7">
    <property type="expression patterns" value="baseline and differential"/>
</dbReference>
<dbReference type="Pfam" id="PF25100">
    <property type="entry name" value="DUF7809"/>
    <property type="match status" value="1"/>
</dbReference>
<dbReference type="OrthoDB" id="5875304at2759"/>
<dbReference type="RefSeq" id="NP_001338811.1">
    <property type="nucleotide sequence ID" value="NM_001351900.3"/>
</dbReference>
<evidence type="ECO:0000313" key="5">
    <source>
        <dbReference type="WormBase" id="C16A11.5e"/>
    </source>
</evidence>
<feature type="domain" description="DUF7809" evidence="2">
    <location>
        <begin position="97"/>
        <end position="256"/>
    </location>
</feature>
<sequence>MCSLNELITGIKELPEPDLTASRLMDAAADYVPLKLRGHIDAKDINSSPKTLENGGTEFFQALIDITHPRLRLYGSGKELAENRSPIIYKSLDNNQYIYKTDVFIIIQNICGYRKDSTNNIIELNRFLEVMYLKAREETSRKYLEFVRFDADSFRKIEKKFEKFNQGACFVDREMENLSSRWNKGTQMETIFQSFKSLIPVKSDYQYMILRNFVVYLYGSTDPEFRILPLELYKFEKWLEIFQKVFEEYPELFSPRFPHFIKTAHLHRLLASFEVSLSSFHFPANPVKEVRNAKADHGFTLQNLKNELTYLGLTETFPDITDYAEIAYNEVMRVKKEMLLRTCDLFDAIEHCQLLCIFNRSPFLKQFLHNQKACHRLVGLHCDLCIKEKVEKSENQEAWDLDESSSTKSPIDCKKCSQTLQTIEDVKKELKTSQNKENKMRKKVSELEKKLDVENVQNEQEVKEMEDDLRGKQEELNILRNDSLKVHDVLMEIADLKQKHSKLEKHVEGLKEENLKQERNYNLTQSNLEANLSSMREGLTILQQYTEELEQERQKYQEMLTARSEETSVQAEPAGGEEEMLDVTKQIEEAKEEKIRLKAEHDANERIIQQLLDKLANFS</sequence>
<evidence type="ECO:0000313" key="3">
    <source>
        <dbReference type="EMBL" id="SMQ11447.1"/>
    </source>
</evidence>
<dbReference type="PANTHER" id="PTHR21447:SF13">
    <property type="entry name" value="RING-TYPE DOMAIN-CONTAINING PROTEIN"/>
    <property type="match status" value="1"/>
</dbReference>
<proteinExistence type="predicted"/>
<dbReference type="InterPro" id="IPR056711">
    <property type="entry name" value="DUF7809"/>
</dbReference>
<keyword evidence="4" id="KW-1185">Reference proteome</keyword>
<dbReference type="WormBase" id="C16A11.5e">
    <property type="protein sequence ID" value="CE52034"/>
    <property type="gene ID" value="WBGene00015818"/>
</dbReference>
<dbReference type="CTD" id="182650"/>